<dbReference type="GeneID" id="6757969"/>
<organism evidence="1 2">
    <name type="scientific">Trichoplax adhaerens</name>
    <name type="common">Trichoplax reptans</name>
    <dbReference type="NCBI Taxonomy" id="10228"/>
    <lineage>
        <taxon>Eukaryota</taxon>
        <taxon>Metazoa</taxon>
        <taxon>Placozoa</taxon>
        <taxon>Uniplacotomia</taxon>
        <taxon>Trichoplacea</taxon>
        <taxon>Trichoplacidae</taxon>
        <taxon>Trichoplax</taxon>
    </lineage>
</organism>
<dbReference type="InParanoid" id="B3S969"/>
<gene>
    <name evidence="1" type="ORF">TRIADDRAFT_60718</name>
</gene>
<accession>B3S969</accession>
<dbReference type="Proteomes" id="UP000009022">
    <property type="component" value="Unassembled WGS sequence"/>
</dbReference>
<dbReference type="RefSeq" id="XP_002116757.1">
    <property type="nucleotide sequence ID" value="XM_002116721.1"/>
</dbReference>
<proteinExistence type="predicted"/>
<dbReference type="CTD" id="6757969"/>
<dbReference type="AlphaFoldDB" id="B3S969"/>
<sequence>MLDKWLQIHDQNWNVSKCYDIFDQVSRKYYSQKVDIYALGIIKLLHPMATGMERIKHVLPQVPVLLKIKYNHSPGTVDINFWLALMGVHYFDKEYPSILSIKSIKITSTNTVNSTSFCTAIIDAWTMNKMEVVDAARILTPGIKLKSLMLVEMNFLKRRMV</sequence>
<reference evidence="1 2" key="1">
    <citation type="journal article" date="2008" name="Nature">
        <title>The Trichoplax genome and the nature of placozoans.</title>
        <authorList>
            <person name="Srivastava M."/>
            <person name="Begovic E."/>
            <person name="Chapman J."/>
            <person name="Putnam N.H."/>
            <person name="Hellsten U."/>
            <person name="Kawashima T."/>
            <person name="Kuo A."/>
            <person name="Mitros T."/>
            <person name="Salamov A."/>
            <person name="Carpenter M.L."/>
            <person name="Signorovitch A.Y."/>
            <person name="Moreno M.A."/>
            <person name="Kamm K."/>
            <person name="Grimwood J."/>
            <person name="Schmutz J."/>
            <person name="Shapiro H."/>
            <person name="Grigoriev I.V."/>
            <person name="Buss L.W."/>
            <person name="Schierwater B."/>
            <person name="Dellaporta S.L."/>
            <person name="Rokhsar D.S."/>
        </authorList>
    </citation>
    <scope>NUCLEOTIDE SEQUENCE [LARGE SCALE GENOMIC DNA]</scope>
    <source>
        <strain evidence="1 2">Grell-BS-1999</strain>
    </source>
</reference>
<dbReference type="KEGG" id="tad:TRIADDRAFT_60718"/>
<dbReference type="EMBL" id="DS985257">
    <property type="protein sequence ID" value="EDV20816.1"/>
    <property type="molecule type" value="Genomic_DNA"/>
</dbReference>
<name>B3S969_TRIAD</name>
<protein>
    <submittedName>
        <fullName evidence="1">Uncharacterized protein</fullName>
    </submittedName>
</protein>
<dbReference type="OrthoDB" id="341578at2759"/>
<evidence type="ECO:0000313" key="1">
    <source>
        <dbReference type="EMBL" id="EDV20816.1"/>
    </source>
</evidence>
<dbReference type="HOGENOM" id="CLU_1645900_0_0_1"/>
<keyword evidence="2" id="KW-1185">Reference proteome</keyword>
<evidence type="ECO:0000313" key="2">
    <source>
        <dbReference type="Proteomes" id="UP000009022"/>
    </source>
</evidence>